<keyword evidence="3" id="KW-1185">Reference proteome</keyword>
<dbReference type="AlphaFoldDB" id="A0A7W4KDG5"/>
<feature type="transmembrane region" description="Helical" evidence="1">
    <location>
        <begin position="119"/>
        <end position="136"/>
    </location>
</feature>
<sequence>MTTGLSTTIRRAARIVTTPGPEHSLFGDAPPAGQQKTKRTIFYSLAVRMAVIDFLLSLPLILALAPADDVDSANFTPAGIARLVFNAIIAAPLMETSLFHFAYKAIFSLLRNRTERTKLFSYIAFSDVIFFILHLPKKTDGIFIHHSVVSALVIGTVSGSIFCLTYARSAHTDRVRPYLTTSLCHALYNGLMMAVMFL</sequence>
<reference evidence="2 3" key="1">
    <citation type="submission" date="2020-04" db="EMBL/GenBank/DDBJ databases">
        <title>Description of novel Gluconacetobacter.</title>
        <authorList>
            <person name="Sombolestani A."/>
        </authorList>
    </citation>
    <scope>NUCLEOTIDE SEQUENCE [LARGE SCALE GENOMIC DNA]</scope>
    <source>
        <strain evidence="2 3">LMG 27800</strain>
    </source>
</reference>
<evidence type="ECO:0000313" key="3">
    <source>
        <dbReference type="Proteomes" id="UP000540556"/>
    </source>
</evidence>
<evidence type="ECO:0000313" key="2">
    <source>
        <dbReference type="EMBL" id="MBB2204942.1"/>
    </source>
</evidence>
<keyword evidence="1" id="KW-0472">Membrane</keyword>
<feature type="transmembrane region" description="Helical" evidence="1">
    <location>
        <begin position="85"/>
        <end position="107"/>
    </location>
</feature>
<feature type="transmembrane region" description="Helical" evidence="1">
    <location>
        <begin position="142"/>
        <end position="166"/>
    </location>
</feature>
<dbReference type="Proteomes" id="UP000540556">
    <property type="component" value="Unassembled WGS sequence"/>
</dbReference>
<organism evidence="2 3">
    <name type="scientific">Gluconacetobacter takamatsuzukensis</name>
    <dbReference type="NCBI Taxonomy" id="1286190"/>
    <lineage>
        <taxon>Bacteria</taxon>
        <taxon>Pseudomonadati</taxon>
        <taxon>Pseudomonadota</taxon>
        <taxon>Alphaproteobacteria</taxon>
        <taxon>Acetobacterales</taxon>
        <taxon>Acetobacteraceae</taxon>
        <taxon>Gluconacetobacter</taxon>
    </lineage>
</organism>
<feature type="transmembrane region" description="Helical" evidence="1">
    <location>
        <begin position="45"/>
        <end position="65"/>
    </location>
</feature>
<dbReference type="RefSeq" id="WP_182949371.1">
    <property type="nucleotide sequence ID" value="NZ_JABEQK010000005.1"/>
</dbReference>
<gene>
    <name evidence="2" type="ORF">HLH27_07925</name>
</gene>
<evidence type="ECO:0008006" key="4">
    <source>
        <dbReference type="Google" id="ProtNLM"/>
    </source>
</evidence>
<evidence type="ECO:0000256" key="1">
    <source>
        <dbReference type="SAM" id="Phobius"/>
    </source>
</evidence>
<keyword evidence="1" id="KW-1133">Transmembrane helix</keyword>
<dbReference type="EMBL" id="JABEQK010000005">
    <property type="protein sequence ID" value="MBB2204942.1"/>
    <property type="molecule type" value="Genomic_DNA"/>
</dbReference>
<accession>A0A7W4KDG5</accession>
<comment type="caution">
    <text evidence="2">The sequence shown here is derived from an EMBL/GenBank/DDBJ whole genome shotgun (WGS) entry which is preliminary data.</text>
</comment>
<protein>
    <recommendedName>
        <fullName evidence="4">CPBP family intramembrane metalloprotease</fullName>
    </recommendedName>
</protein>
<proteinExistence type="predicted"/>
<keyword evidence="1" id="KW-0812">Transmembrane</keyword>
<name>A0A7W4KDG5_9PROT</name>
<feature type="transmembrane region" description="Helical" evidence="1">
    <location>
        <begin position="178"/>
        <end position="197"/>
    </location>
</feature>